<evidence type="ECO:0000256" key="3">
    <source>
        <dbReference type="ARBA" id="ARBA00022516"/>
    </source>
</evidence>
<evidence type="ECO:0000313" key="15">
    <source>
        <dbReference type="EMBL" id="TDU98051.1"/>
    </source>
</evidence>
<dbReference type="PANTHER" id="PTHR14269:SF62">
    <property type="entry name" value="CDP-DIACYLGLYCEROL--GLYCEROL-3-PHOSPHATE 3-PHOSPHATIDYLTRANSFERASE 1, CHLOROPLASTIC"/>
    <property type="match status" value="1"/>
</dbReference>
<feature type="transmembrane region" description="Helical" evidence="14">
    <location>
        <begin position="171"/>
        <end position="190"/>
    </location>
</feature>
<evidence type="ECO:0000256" key="11">
    <source>
        <dbReference type="NCBIfam" id="TIGR00560"/>
    </source>
</evidence>
<keyword evidence="7" id="KW-0443">Lipid metabolism</keyword>
<dbReference type="Pfam" id="PF01066">
    <property type="entry name" value="CDP-OH_P_transf"/>
    <property type="match status" value="1"/>
</dbReference>
<keyword evidence="3" id="KW-0444">Lipid biosynthesis</keyword>
<dbReference type="EMBL" id="SOCH01000002">
    <property type="protein sequence ID" value="TDU98051.1"/>
    <property type="molecule type" value="Genomic_DNA"/>
</dbReference>
<name>A0A4R7TYQ4_9BACT</name>
<dbReference type="InterPro" id="IPR048254">
    <property type="entry name" value="CDP_ALCOHOL_P_TRANSF_CS"/>
</dbReference>
<keyword evidence="4 12" id="KW-0808">Transferase</keyword>
<dbReference type="InterPro" id="IPR050324">
    <property type="entry name" value="CDP-alcohol_PTase-I"/>
</dbReference>
<evidence type="ECO:0000313" key="16">
    <source>
        <dbReference type="Proteomes" id="UP000294882"/>
    </source>
</evidence>
<evidence type="ECO:0000256" key="10">
    <source>
        <dbReference type="ARBA" id="ARBA00023264"/>
    </source>
</evidence>
<dbReference type="InterPro" id="IPR043130">
    <property type="entry name" value="CDP-OH_PTrfase_TM_dom"/>
</dbReference>
<evidence type="ECO:0000256" key="9">
    <source>
        <dbReference type="ARBA" id="ARBA00023209"/>
    </source>
</evidence>
<dbReference type="NCBIfam" id="TIGR00560">
    <property type="entry name" value="pgsA"/>
    <property type="match status" value="1"/>
</dbReference>
<keyword evidence="5 14" id="KW-0812">Transmembrane</keyword>
<organism evidence="15 16">
    <name type="scientific">Metamycoplasma hyosynoviae</name>
    <dbReference type="NCBI Taxonomy" id="29559"/>
    <lineage>
        <taxon>Bacteria</taxon>
        <taxon>Bacillati</taxon>
        <taxon>Mycoplasmatota</taxon>
        <taxon>Mycoplasmoidales</taxon>
        <taxon>Metamycoplasmataceae</taxon>
        <taxon>Metamycoplasma</taxon>
    </lineage>
</organism>
<sequence>MKNSSSHLKSKTLLRNEKFGVANWLTILRLAFMLPFLAIMIAMFVLIYYAAEPSFFWYNKLEVNGYGKKEVLSILYWINVSLFILAMFTDWIDGYYARKTKTISVFGKIFDPIADKVATSLMLVFLIMLNYSFLVVIILFIIRDVIVDGARMYAIKKNIKVQANFLGKAKTFLMSFSIILIAIAMPWVSYFNRKSNNVNLMYVFYINIPLIISLVLAWVSGFMYLKKYLKGIRYDHYNNTDENEYLSDFIVEKTKEVEIPGIKIDKNLVKKPTSKPKKASKTDSQDEADADANEKQIDFSKTEIFE</sequence>
<evidence type="ECO:0000256" key="7">
    <source>
        <dbReference type="ARBA" id="ARBA00023098"/>
    </source>
</evidence>
<accession>A0A4R7TYQ4</accession>
<dbReference type="Gene3D" id="1.20.120.1760">
    <property type="match status" value="1"/>
</dbReference>
<keyword evidence="8 14" id="KW-0472">Membrane</keyword>
<evidence type="ECO:0000256" key="2">
    <source>
        <dbReference type="ARBA" id="ARBA00010441"/>
    </source>
</evidence>
<evidence type="ECO:0000256" key="13">
    <source>
        <dbReference type="SAM" id="MobiDB-lite"/>
    </source>
</evidence>
<feature type="compositionally biased region" description="Basic and acidic residues" evidence="13">
    <location>
        <begin position="292"/>
        <end position="306"/>
    </location>
</feature>
<dbReference type="EC" id="2.7.8.5" evidence="11"/>
<protein>
    <recommendedName>
        <fullName evidence="11">CDP-diacylglycerol--glycerol-3-phosphate 3-phosphatidyltransferase</fullName>
        <ecNumber evidence="11">2.7.8.5</ecNumber>
    </recommendedName>
</protein>
<dbReference type="AlphaFoldDB" id="A0A4R7TYQ4"/>
<dbReference type="RefSeq" id="WP_134076431.1">
    <property type="nucleotide sequence ID" value="NZ_SOCH01000002.1"/>
</dbReference>
<dbReference type="Proteomes" id="UP000294882">
    <property type="component" value="Unassembled WGS sequence"/>
</dbReference>
<dbReference type="GO" id="GO:0046474">
    <property type="term" value="P:glycerophospholipid biosynthetic process"/>
    <property type="evidence" value="ECO:0007669"/>
    <property type="project" value="TreeGrafter"/>
</dbReference>
<feature type="region of interest" description="Disordered" evidence="13">
    <location>
        <begin position="270"/>
        <end position="306"/>
    </location>
</feature>
<evidence type="ECO:0000256" key="6">
    <source>
        <dbReference type="ARBA" id="ARBA00022989"/>
    </source>
</evidence>
<reference evidence="15 16" key="1">
    <citation type="submission" date="2019-03" db="EMBL/GenBank/DDBJ databases">
        <title>Genomic Encyclopedia of Archaeal and Bacterial Type Strains, Phase II (KMG-II): from individual species to whole genera.</title>
        <authorList>
            <person name="Goeker M."/>
        </authorList>
    </citation>
    <scope>NUCLEOTIDE SEQUENCE [LARGE SCALE GENOMIC DNA]</scope>
    <source>
        <strain evidence="15 16">ATCC 25591</strain>
    </source>
</reference>
<dbReference type="GO" id="GO:0016020">
    <property type="term" value="C:membrane"/>
    <property type="evidence" value="ECO:0007669"/>
    <property type="project" value="UniProtKB-SubCell"/>
</dbReference>
<dbReference type="InterPro" id="IPR000462">
    <property type="entry name" value="CDP-OH_P_trans"/>
</dbReference>
<dbReference type="PANTHER" id="PTHR14269">
    <property type="entry name" value="CDP-DIACYLGLYCEROL--GLYCEROL-3-PHOSPHATE 3-PHOSPHATIDYLTRANSFERASE-RELATED"/>
    <property type="match status" value="1"/>
</dbReference>
<evidence type="ECO:0000256" key="4">
    <source>
        <dbReference type="ARBA" id="ARBA00022679"/>
    </source>
</evidence>
<feature type="transmembrane region" description="Helical" evidence="14">
    <location>
        <begin position="71"/>
        <end position="88"/>
    </location>
</feature>
<dbReference type="PROSITE" id="PS00379">
    <property type="entry name" value="CDP_ALCOHOL_P_TRANSF"/>
    <property type="match status" value="1"/>
</dbReference>
<gene>
    <name evidence="15" type="ORF">JN03_0060</name>
</gene>
<comment type="caution">
    <text evidence="15">The sequence shown here is derived from an EMBL/GenBank/DDBJ whole genome shotgun (WGS) entry which is preliminary data.</text>
</comment>
<keyword evidence="10" id="KW-1208">Phospholipid metabolism</keyword>
<evidence type="ECO:0000256" key="8">
    <source>
        <dbReference type="ARBA" id="ARBA00023136"/>
    </source>
</evidence>
<feature type="transmembrane region" description="Helical" evidence="14">
    <location>
        <begin position="202"/>
        <end position="225"/>
    </location>
</feature>
<evidence type="ECO:0000256" key="14">
    <source>
        <dbReference type="SAM" id="Phobius"/>
    </source>
</evidence>
<evidence type="ECO:0000256" key="12">
    <source>
        <dbReference type="RuleBase" id="RU003750"/>
    </source>
</evidence>
<keyword evidence="6 14" id="KW-1133">Transmembrane helix</keyword>
<feature type="transmembrane region" description="Helical" evidence="14">
    <location>
        <begin position="21"/>
        <end position="51"/>
    </location>
</feature>
<keyword evidence="9" id="KW-0594">Phospholipid biosynthesis</keyword>
<dbReference type="InterPro" id="IPR004570">
    <property type="entry name" value="Phosphatidylglycerol_P_synth"/>
</dbReference>
<evidence type="ECO:0000256" key="1">
    <source>
        <dbReference type="ARBA" id="ARBA00004141"/>
    </source>
</evidence>
<comment type="subcellular location">
    <subcellularLocation>
        <location evidence="1">Membrane</location>
        <topology evidence="1">Multi-pass membrane protein</topology>
    </subcellularLocation>
</comment>
<dbReference type="GO" id="GO:0008444">
    <property type="term" value="F:CDP-diacylglycerol-glycerol-3-phosphate 3-phosphatidyltransferase activity"/>
    <property type="evidence" value="ECO:0007669"/>
    <property type="project" value="UniProtKB-UniRule"/>
</dbReference>
<comment type="similarity">
    <text evidence="2 12">Belongs to the CDP-alcohol phosphatidyltransferase class-I family.</text>
</comment>
<evidence type="ECO:0000256" key="5">
    <source>
        <dbReference type="ARBA" id="ARBA00022692"/>
    </source>
</evidence>
<proteinExistence type="inferred from homology"/>